<comment type="caution">
    <text evidence="1">The sequence shown here is derived from an EMBL/GenBank/DDBJ whole genome shotgun (WGS) entry which is preliminary data.</text>
</comment>
<keyword evidence="2" id="KW-1185">Reference proteome</keyword>
<reference evidence="1" key="2">
    <citation type="submission" date="2021-09" db="EMBL/GenBank/DDBJ databases">
        <authorList>
            <person name="Jia N."/>
            <person name="Wang J."/>
            <person name="Shi W."/>
            <person name="Du L."/>
            <person name="Sun Y."/>
            <person name="Zhan W."/>
            <person name="Jiang J."/>
            <person name="Wang Q."/>
            <person name="Zhang B."/>
            <person name="Ji P."/>
            <person name="Sakyi L.B."/>
            <person name="Cui X."/>
            <person name="Yuan T."/>
            <person name="Jiang B."/>
            <person name="Yang W."/>
            <person name="Lam T.T.-Y."/>
            <person name="Chang Q."/>
            <person name="Ding S."/>
            <person name="Wang X."/>
            <person name="Zhu J."/>
            <person name="Ruan X."/>
            <person name="Zhao L."/>
            <person name="Wei J."/>
            <person name="Que T."/>
            <person name="Du C."/>
            <person name="Cheng J."/>
            <person name="Dai P."/>
            <person name="Han X."/>
            <person name="Huang E."/>
            <person name="Gao Y."/>
            <person name="Liu J."/>
            <person name="Shao H."/>
            <person name="Ye R."/>
            <person name="Li L."/>
            <person name="Wei W."/>
            <person name="Wang X."/>
            <person name="Wang C."/>
            <person name="Huo Q."/>
            <person name="Li W."/>
            <person name="Guo W."/>
            <person name="Chen H."/>
            <person name="Chen S."/>
            <person name="Zhou L."/>
            <person name="Zhou L."/>
            <person name="Ni X."/>
            <person name="Tian J."/>
            <person name="Zhou Y."/>
            <person name="Sheng Y."/>
            <person name="Liu T."/>
            <person name="Pan Y."/>
            <person name="Xia L."/>
            <person name="Li J."/>
            <person name="Zhao F."/>
            <person name="Cao W."/>
        </authorList>
    </citation>
    <scope>NUCLEOTIDE SEQUENCE</scope>
    <source>
        <strain evidence="1">Rsan-2018</strain>
        <tissue evidence="1">Larvae</tissue>
    </source>
</reference>
<reference evidence="1" key="1">
    <citation type="journal article" date="2020" name="Cell">
        <title>Large-Scale Comparative Analyses of Tick Genomes Elucidate Their Genetic Diversity and Vector Capacities.</title>
        <authorList>
            <consortium name="Tick Genome and Microbiome Consortium (TIGMIC)"/>
            <person name="Jia N."/>
            <person name="Wang J."/>
            <person name="Shi W."/>
            <person name="Du L."/>
            <person name="Sun Y."/>
            <person name="Zhan W."/>
            <person name="Jiang J.F."/>
            <person name="Wang Q."/>
            <person name="Zhang B."/>
            <person name="Ji P."/>
            <person name="Bell-Sakyi L."/>
            <person name="Cui X.M."/>
            <person name="Yuan T.T."/>
            <person name="Jiang B.G."/>
            <person name="Yang W.F."/>
            <person name="Lam T.T."/>
            <person name="Chang Q.C."/>
            <person name="Ding S.J."/>
            <person name="Wang X.J."/>
            <person name="Zhu J.G."/>
            <person name="Ruan X.D."/>
            <person name="Zhao L."/>
            <person name="Wei J.T."/>
            <person name="Ye R.Z."/>
            <person name="Que T.C."/>
            <person name="Du C.H."/>
            <person name="Zhou Y.H."/>
            <person name="Cheng J.X."/>
            <person name="Dai P.F."/>
            <person name="Guo W.B."/>
            <person name="Han X.H."/>
            <person name="Huang E.J."/>
            <person name="Li L.F."/>
            <person name="Wei W."/>
            <person name="Gao Y.C."/>
            <person name="Liu J.Z."/>
            <person name="Shao H.Z."/>
            <person name="Wang X."/>
            <person name="Wang C.C."/>
            <person name="Yang T.C."/>
            <person name="Huo Q.B."/>
            <person name="Li W."/>
            <person name="Chen H.Y."/>
            <person name="Chen S.E."/>
            <person name="Zhou L.G."/>
            <person name="Ni X.B."/>
            <person name="Tian J.H."/>
            <person name="Sheng Y."/>
            <person name="Liu T."/>
            <person name="Pan Y.S."/>
            <person name="Xia L.Y."/>
            <person name="Li J."/>
            <person name="Zhao F."/>
            <person name="Cao W.C."/>
        </authorList>
    </citation>
    <scope>NUCLEOTIDE SEQUENCE</scope>
    <source>
        <strain evidence="1">Rsan-2018</strain>
    </source>
</reference>
<protein>
    <submittedName>
        <fullName evidence="1">Uncharacterized protein</fullName>
    </submittedName>
</protein>
<evidence type="ECO:0000313" key="2">
    <source>
        <dbReference type="Proteomes" id="UP000821837"/>
    </source>
</evidence>
<sequence>MGHGKRICSILKSEWSRQARLYRIHLEAQLHSSLGAERARRVLWHFRHLANRTTESLWQCTLSQLRAHHRPKVRTIQGNRIYTEGDVTLPEDVSKGLALGPKFAVQPRNTGPELLSLVHKVSGLAPASEMDRCGVTHQWATGYIAQVRRDPQFGEDPQKIHDRQGKSSFSLGMHVMDATEGIHSCKYIQADVKPSSLLLGFREDNENRMYLADYTWACRHARDSKHKEYKEDIETAHDSTIKFKTGASTLVHARKGVIWKSWCTFCSSAVCCRLLWEDSLRYPEFVSQQKTTQIENIPLLVSKCFPHGDIPCGITVFLQYVDPPKI</sequence>
<name>A0A9D4YNE5_RHISA</name>
<gene>
    <name evidence="1" type="ORF">HPB52_011372</name>
</gene>
<dbReference type="SUPFAM" id="SSF56112">
    <property type="entry name" value="Protein kinase-like (PK-like)"/>
    <property type="match status" value="1"/>
</dbReference>
<organism evidence="1 2">
    <name type="scientific">Rhipicephalus sanguineus</name>
    <name type="common">Brown dog tick</name>
    <name type="synonym">Ixodes sanguineus</name>
    <dbReference type="NCBI Taxonomy" id="34632"/>
    <lineage>
        <taxon>Eukaryota</taxon>
        <taxon>Metazoa</taxon>
        <taxon>Ecdysozoa</taxon>
        <taxon>Arthropoda</taxon>
        <taxon>Chelicerata</taxon>
        <taxon>Arachnida</taxon>
        <taxon>Acari</taxon>
        <taxon>Parasitiformes</taxon>
        <taxon>Ixodida</taxon>
        <taxon>Ixodoidea</taxon>
        <taxon>Ixodidae</taxon>
        <taxon>Rhipicephalinae</taxon>
        <taxon>Rhipicephalus</taxon>
        <taxon>Rhipicephalus</taxon>
    </lineage>
</organism>
<dbReference type="VEuPathDB" id="VectorBase:RSAN_050909"/>
<dbReference type="Proteomes" id="UP000821837">
    <property type="component" value="Chromosome 1"/>
</dbReference>
<evidence type="ECO:0000313" key="1">
    <source>
        <dbReference type="EMBL" id="KAH7983352.1"/>
    </source>
</evidence>
<proteinExistence type="predicted"/>
<accession>A0A9D4YNE5</accession>
<dbReference type="Gene3D" id="1.10.510.10">
    <property type="entry name" value="Transferase(Phosphotransferase) domain 1"/>
    <property type="match status" value="1"/>
</dbReference>
<dbReference type="AlphaFoldDB" id="A0A9D4YNE5"/>
<dbReference type="InterPro" id="IPR011009">
    <property type="entry name" value="Kinase-like_dom_sf"/>
</dbReference>
<dbReference type="EMBL" id="JABSTV010001245">
    <property type="protein sequence ID" value="KAH7983352.1"/>
    <property type="molecule type" value="Genomic_DNA"/>
</dbReference>